<evidence type="ECO:0000256" key="1">
    <source>
        <dbReference type="ARBA" id="ARBA00022722"/>
    </source>
</evidence>
<dbReference type="Proteomes" id="UP000481339">
    <property type="component" value="Unassembled WGS sequence"/>
</dbReference>
<dbReference type="AlphaFoldDB" id="A0A7C8BMD7"/>
<dbReference type="GO" id="GO:0008408">
    <property type="term" value="F:3'-5' exonuclease activity"/>
    <property type="evidence" value="ECO:0007669"/>
    <property type="project" value="TreeGrafter"/>
</dbReference>
<dbReference type="InterPro" id="IPR029024">
    <property type="entry name" value="TerB-like"/>
</dbReference>
<feature type="domain" description="BRCT" evidence="5">
    <location>
        <begin position="372"/>
        <end position="440"/>
    </location>
</feature>
<dbReference type="PANTHER" id="PTHR30231:SF4">
    <property type="entry name" value="PROTEIN NEN2"/>
    <property type="match status" value="1"/>
</dbReference>
<dbReference type="InterPro" id="IPR036397">
    <property type="entry name" value="RNaseH_sf"/>
</dbReference>
<dbReference type="InterPro" id="IPR013520">
    <property type="entry name" value="Ribonucl_H"/>
</dbReference>
<evidence type="ECO:0000313" key="6">
    <source>
        <dbReference type="EMBL" id="KAB1631127.1"/>
    </source>
</evidence>
<dbReference type="SUPFAM" id="SSF53098">
    <property type="entry name" value="Ribonuclease H-like"/>
    <property type="match status" value="1"/>
</dbReference>
<dbReference type="RefSeq" id="WP_158036876.1">
    <property type="nucleotide sequence ID" value="NZ_BAAAZV010000016.1"/>
</dbReference>
<dbReference type="OrthoDB" id="190275at2"/>
<dbReference type="SMART" id="SM00292">
    <property type="entry name" value="BRCT"/>
    <property type="match status" value="1"/>
</dbReference>
<organism evidence="6 7">
    <name type="scientific">Pseudoclavibacter caeni</name>
    <dbReference type="NCBI Taxonomy" id="908846"/>
    <lineage>
        <taxon>Bacteria</taxon>
        <taxon>Bacillati</taxon>
        <taxon>Actinomycetota</taxon>
        <taxon>Actinomycetes</taxon>
        <taxon>Micrococcales</taxon>
        <taxon>Microbacteriaceae</taxon>
        <taxon>Pseudoclavibacter</taxon>
    </lineage>
</organism>
<dbReference type="PANTHER" id="PTHR30231">
    <property type="entry name" value="DNA POLYMERASE III SUBUNIT EPSILON"/>
    <property type="match status" value="1"/>
</dbReference>
<keyword evidence="7" id="KW-1185">Reference proteome</keyword>
<dbReference type="InterPro" id="IPR036420">
    <property type="entry name" value="BRCT_dom_sf"/>
</dbReference>
<name>A0A7C8BMD7_9MICO</name>
<dbReference type="Gene3D" id="3.30.420.10">
    <property type="entry name" value="Ribonuclease H-like superfamily/Ribonuclease H"/>
    <property type="match status" value="1"/>
</dbReference>
<dbReference type="InterPro" id="IPR001357">
    <property type="entry name" value="BRCT_dom"/>
</dbReference>
<proteinExistence type="predicted"/>
<evidence type="ECO:0000256" key="2">
    <source>
        <dbReference type="ARBA" id="ARBA00022801"/>
    </source>
</evidence>
<dbReference type="SUPFAM" id="SSF52113">
    <property type="entry name" value="BRCT domain"/>
    <property type="match status" value="1"/>
</dbReference>
<sequence>MAGRTTGKGFAVIDFETTGLHPEGTDRAIEVGVVLTDPDGVIQVERETLVRVDRDLGLQARHGIHAADLLEAPAFAQIAGDLVELLRCRVPVAHNASFDARFLDAEMRRLGTPTDRHDIPWTCTMQLAARFGLGSRSLEECCDEVGITLSQAHRAVADAHATAELLANYLAETPPAGWRFWLERLNAAATLPWPELPSLHAEWVPRPDATASETVPSFLSRLVAHVPDFSTDESQREYLALLDRCLLDRRLSTTEQHQLIELADASGISHDTARRLHQRYLDALVAVAWADGVVTGTERQDIIAVCTLLDLPTPDLDRPRPVTVGGTGTGVDGVDADEVRPTHRGIGHTDADGAGGRQPVLATPGGFTLNPGDRVCLTGEMRRPREEWEAELTARGLTVWPSVTKKVRLLIAADPDSQSGKARKARQYGIPIVDEAWLDELCGALPPLTAPPAATPPRR</sequence>
<dbReference type="GO" id="GO:0003676">
    <property type="term" value="F:nucleic acid binding"/>
    <property type="evidence" value="ECO:0007669"/>
    <property type="project" value="InterPro"/>
</dbReference>
<evidence type="ECO:0000259" key="5">
    <source>
        <dbReference type="PROSITE" id="PS50172"/>
    </source>
</evidence>
<dbReference type="Pfam" id="PF00929">
    <property type="entry name" value="RNase_T"/>
    <property type="match status" value="1"/>
</dbReference>
<comment type="caution">
    <text evidence="6">The sequence shown here is derived from an EMBL/GenBank/DDBJ whole genome shotgun (WGS) entry which is preliminary data.</text>
</comment>
<keyword evidence="2" id="KW-0378">Hydrolase</keyword>
<dbReference type="SUPFAM" id="SSF158682">
    <property type="entry name" value="TerB-like"/>
    <property type="match status" value="1"/>
</dbReference>
<dbReference type="Pfam" id="PF00533">
    <property type="entry name" value="BRCT"/>
    <property type="match status" value="1"/>
</dbReference>
<keyword evidence="1" id="KW-0540">Nuclease</keyword>
<evidence type="ECO:0000256" key="3">
    <source>
        <dbReference type="ARBA" id="ARBA00022839"/>
    </source>
</evidence>
<dbReference type="GO" id="GO:0005829">
    <property type="term" value="C:cytosol"/>
    <property type="evidence" value="ECO:0007669"/>
    <property type="project" value="TreeGrafter"/>
</dbReference>
<accession>A0A7C8BMD7</accession>
<evidence type="ECO:0000256" key="4">
    <source>
        <dbReference type="SAM" id="MobiDB-lite"/>
    </source>
</evidence>
<reference evidence="6 7" key="1">
    <citation type="submission" date="2019-09" db="EMBL/GenBank/DDBJ databases">
        <title>Phylogeny of genus Pseudoclavibacter and closely related genus.</title>
        <authorList>
            <person name="Li Y."/>
        </authorList>
    </citation>
    <scope>NUCLEOTIDE SEQUENCE [LARGE SCALE GENOMIC DNA]</scope>
    <source>
        <strain evidence="6 7">JCM 16921</strain>
    </source>
</reference>
<dbReference type="InterPro" id="IPR012337">
    <property type="entry name" value="RNaseH-like_sf"/>
</dbReference>
<evidence type="ECO:0000313" key="7">
    <source>
        <dbReference type="Proteomes" id="UP000481339"/>
    </source>
</evidence>
<protein>
    <submittedName>
        <fullName evidence="6">DNA polymerase III subunit epsilon</fullName>
    </submittedName>
</protein>
<feature type="region of interest" description="Disordered" evidence="4">
    <location>
        <begin position="346"/>
        <end position="365"/>
    </location>
</feature>
<gene>
    <name evidence="6" type="ORF">F8O02_08840</name>
</gene>
<keyword evidence="3" id="KW-0269">Exonuclease</keyword>
<dbReference type="SMART" id="SM00479">
    <property type="entry name" value="EXOIII"/>
    <property type="match status" value="1"/>
</dbReference>
<dbReference type="EMBL" id="WBKA01000009">
    <property type="protein sequence ID" value="KAB1631127.1"/>
    <property type="molecule type" value="Genomic_DNA"/>
</dbReference>
<dbReference type="PROSITE" id="PS50172">
    <property type="entry name" value="BRCT"/>
    <property type="match status" value="1"/>
</dbReference>
<dbReference type="FunFam" id="3.30.420.10:FF:000045">
    <property type="entry name" value="3'-5' exonuclease DinG"/>
    <property type="match status" value="1"/>
</dbReference>
<dbReference type="CDD" id="cd06127">
    <property type="entry name" value="DEDDh"/>
    <property type="match status" value="1"/>
</dbReference>
<dbReference type="Gene3D" id="3.40.50.10190">
    <property type="entry name" value="BRCT domain"/>
    <property type="match status" value="1"/>
</dbReference>